<feature type="compositionally biased region" description="Basic and acidic residues" evidence="1">
    <location>
        <begin position="1"/>
        <end position="16"/>
    </location>
</feature>
<keyword evidence="3" id="KW-1185">Reference proteome</keyword>
<accession>A0A0G4EUR6</accession>
<dbReference type="EMBL" id="CDMY01000315">
    <property type="protein sequence ID" value="CEM01988.1"/>
    <property type="molecule type" value="Genomic_DNA"/>
</dbReference>
<evidence type="ECO:0000256" key="1">
    <source>
        <dbReference type="SAM" id="MobiDB-lite"/>
    </source>
</evidence>
<dbReference type="InParanoid" id="A0A0G4EUR6"/>
<name>A0A0G4EUR6_VITBC</name>
<protein>
    <submittedName>
        <fullName evidence="2">Uncharacterized protein</fullName>
    </submittedName>
</protein>
<organism evidence="2 3">
    <name type="scientific">Vitrella brassicaformis (strain CCMP3155)</name>
    <dbReference type="NCBI Taxonomy" id="1169540"/>
    <lineage>
        <taxon>Eukaryota</taxon>
        <taxon>Sar</taxon>
        <taxon>Alveolata</taxon>
        <taxon>Colpodellida</taxon>
        <taxon>Vitrellaceae</taxon>
        <taxon>Vitrella</taxon>
    </lineage>
</organism>
<evidence type="ECO:0000313" key="2">
    <source>
        <dbReference type="EMBL" id="CEM01988.1"/>
    </source>
</evidence>
<dbReference type="VEuPathDB" id="CryptoDB:Vbra_13375"/>
<dbReference type="AlphaFoldDB" id="A0A0G4EUR6"/>
<sequence length="609" mass="66857">MEGDGRQAKKSRREEAPAAAAGSGGGGGGGGDWGSILPPGLLSSVMAFLPFHLLIQLQLPPLTWQLAARKQHHLTISAADEDERSFWQAETTTTDLVTEWATYLRQVTSITLRCPTCFPRWCLDVFVAMIEGHVAGRRAANIQDGTLKTITIREGAQLTIKERQIVARTDPPLPDLLDPPPLLDALTTIEYLTSGHQGMADRGWVMPSLTVLRQRGWDPDRLGRFISSSGSLQHVDGAFRGDEWARLFGHIPQAPAGQQVGPLAKLERIGFIRPDEHREGIDRLQAVLVARGCRRSLKLLHVQFDFFYEIGRPTLPLLLALNGLVTTCCRPNVRLSFYATDPTFGRSLFHHVDFPTRPSPSVKTMIQQLAQQATSVGYIFTQDDLTDNLDSPSQAAIDTAKTLSFDKAETVEVKNAAGFHPPANTPSPHPTIIDHLKPFQNVFQRAPTLSVRSNLGGAAARLLADKMPEKVREVDIREVSGGEEMVGVLRALGRGREVREVLMRSVVFDQLDQQLGQAAGRLPTIESLYFKLTLPDDVEDVGSLVRARLSSAIPHVKGLQRVDLLFPDHVPAKQLASIETSLPDGGSIEGFAILYVSRVWLGLNATRNP</sequence>
<evidence type="ECO:0000313" key="3">
    <source>
        <dbReference type="Proteomes" id="UP000041254"/>
    </source>
</evidence>
<feature type="region of interest" description="Disordered" evidence="1">
    <location>
        <begin position="1"/>
        <end position="30"/>
    </location>
</feature>
<dbReference type="PhylomeDB" id="A0A0G4EUR6"/>
<proteinExistence type="predicted"/>
<reference evidence="2 3" key="1">
    <citation type="submission" date="2014-11" db="EMBL/GenBank/DDBJ databases">
        <authorList>
            <person name="Zhu J."/>
            <person name="Qi W."/>
            <person name="Song R."/>
        </authorList>
    </citation>
    <scope>NUCLEOTIDE SEQUENCE [LARGE SCALE GENOMIC DNA]</scope>
</reference>
<gene>
    <name evidence="2" type="ORF">Vbra_13375</name>
</gene>
<dbReference type="Proteomes" id="UP000041254">
    <property type="component" value="Unassembled WGS sequence"/>
</dbReference>